<protein>
    <recommendedName>
        <fullName evidence="14">Inter-alpha-trypsin inhibitor heavy chain H6</fullName>
    </recommendedName>
</protein>
<evidence type="ECO:0000256" key="5">
    <source>
        <dbReference type="ARBA" id="ARBA00022729"/>
    </source>
</evidence>
<comment type="caution">
    <text evidence="12">The sequence shown here is derived from an EMBL/GenBank/DDBJ whole genome shotgun (WGS) entry which is preliminary data.</text>
</comment>
<dbReference type="CDD" id="cd01461">
    <property type="entry name" value="vWA_interalpha_trypsin_inhibitor"/>
    <property type="match status" value="1"/>
</dbReference>
<dbReference type="InterPro" id="IPR010600">
    <property type="entry name" value="ITI_HC_C"/>
</dbReference>
<evidence type="ECO:0000256" key="3">
    <source>
        <dbReference type="ARBA" id="ARBA00022525"/>
    </source>
</evidence>
<organism evidence="12 13">
    <name type="scientific">Pleurodeles waltl</name>
    <name type="common">Iberian ribbed newt</name>
    <dbReference type="NCBI Taxonomy" id="8319"/>
    <lineage>
        <taxon>Eukaryota</taxon>
        <taxon>Metazoa</taxon>
        <taxon>Chordata</taxon>
        <taxon>Craniata</taxon>
        <taxon>Vertebrata</taxon>
        <taxon>Euteleostomi</taxon>
        <taxon>Amphibia</taxon>
        <taxon>Batrachia</taxon>
        <taxon>Caudata</taxon>
        <taxon>Salamandroidea</taxon>
        <taxon>Salamandridae</taxon>
        <taxon>Pleurodelinae</taxon>
        <taxon>Pleurodeles</taxon>
    </lineage>
</organism>
<dbReference type="SUPFAM" id="SSF53300">
    <property type="entry name" value="vWA-like"/>
    <property type="match status" value="1"/>
</dbReference>
<dbReference type="InterPro" id="IPR002035">
    <property type="entry name" value="VWF_A"/>
</dbReference>
<dbReference type="Pfam" id="PF08487">
    <property type="entry name" value="VIT"/>
    <property type="match status" value="1"/>
</dbReference>
<comment type="subcellular location">
    <subcellularLocation>
        <location evidence="1">Secreted</location>
    </subcellularLocation>
</comment>
<evidence type="ECO:0000256" key="9">
    <source>
        <dbReference type="SAM" id="SignalP"/>
    </source>
</evidence>
<accession>A0AAV7LUZ2</accession>
<dbReference type="GO" id="GO:0004867">
    <property type="term" value="F:serine-type endopeptidase inhibitor activity"/>
    <property type="evidence" value="ECO:0007669"/>
    <property type="project" value="UniProtKB-KW"/>
</dbReference>
<keyword evidence="5 9" id="KW-0732">Signal</keyword>
<evidence type="ECO:0000313" key="13">
    <source>
        <dbReference type="Proteomes" id="UP001066276"/>
    </source>
</evidence>
<dbReference type="PROSITE" id="PS50234">
    <property type="entry name" value="VWFA"/>
    <property type="match status" value="1"/>
</dbReference>
<evidence type="ECO:0000313" key="12">
    <source>
        <dbReference type="EMBL" id="KAJ1095096.1"/>
    </source>
</evidence>
<dbReference type="SMART" id="SM00609">
    <property type="entry name" value="VIT"/>
    <property type="match status" value="1"/>
</dbReference>
<dbReference type="PANTHER" id="PTHR10338:SF155">
    <property type="entry name" value="INTER-ALPHA-TRYPSIN INHIBITOR HEAVY CHAIN H6"/>
    <property type="match status" value="1"/>
</dbReference>
<feature type="compositionally biased region" description="Low complexity" evidence="8">
    <location>
        <begin position="682"/>
        <end position="705"/>
    </location>
</feature>
<dbReference type="PROSITE" id="PS51468">
    <property type="entry name" value="VIT"/>
    <property type="match status" value="1"/>
</dbReference>
<evidence type="ECO:0000256" key="1">
    <source>
        <dbReference type="ARBA" id="ARBA00004613"/>
    </source>
</evidence>
<proteinExistence type="inferred from homology"/>
<feature type="domain" description="VWFA" evidence="10">
    <location>
        <begin position="295"/>
        <end position="481"/>
    </location>
</feature>
<evidence type="ECO:0000256" key="7">
    <source>
        <dbReference type="ARBA" id="ARBA00023180"/>
    </source>
</evidence>
<reference evidence="12" key="1">
    <citation type="journal article" date="2022" name="bioRxiv">
        <title>Sequencing and chromosome-scale assembly of the giantPleurodeles waltlgenome.</title>
        <authorList>
            <person name="Brown T."/>
            <person name="Elewa A."/>
            <person name="Iarovenko S."/>
            <person name="Subramanian E."/>
            <person name="Araus A.J."/>
            <person name="Petzold A."/>
            <person name="Susuki M."/>
            <person name="Suzuki K.-i.T."/>
            <person name="Hayashi T."/>
            <person name="Toyoda A."/>
            <person name="Oliveira C."/>
            <person name="Osipova E."/>
            <person name="Leigh N.D."/>
            <person name="Simon A."/>
            <person name="Yun M.H."/>
        </authorList>
    </citation>
    <scope>NUCLEOTIDE SEQUENCE</scope>
    <source>
        <strain evidence="12">20211129_DDA</strain>
        <tissue evidence="12">Liver</tissue>
    </source>
</reference>
<feature type="compositionally biased region" description="Polar residues" evidence="8">
    <location>
        <begin position="669"/>
        <end position="680"/>
    </location>
</feature>
<dbReference type="Pfam" id="PF00092">
    <property type="entry name" value="VWA"/>
    <property type="match status" value="1"/>
</dbReference>
<dbReference type="FunFam" id="3.40.50.410:FF:000013">
    <property type="entry name" value="inter-alpha-trypsin inhibitor heavy chain H2"/>
    <property type="match status" value="1"/>
</dbReference>
<evidence type="ECO:0008006" key="14">
    <source>
        <dbReference type="Google" id="ProtNLM"/>
    </source>
</evidence>
<feature type="region of interest" description="Disordered" evidence="8">
    <location>
        <begin position="669"/>
        <end position="716"/>
    </location>
</feature>
<evidence type="ECO:0000256" key="6">
    <source>
        <dbReference type="ARBA" id="ARBA00022900"/>
    </source>
</evidence>
<keyword evidence="6" id="KW-0722">Serine protease inhibitor</keyword>
<keyword evidence="13" id="KW-1185">Reference proteome</keyword>
<dbReference type="AlphaFoldDB" id="A0AAV7LUZ2"/>
<dbReference type="GO" id="GO:0030212">
    <property type="term" value="P:hyaluronan metabolic process"/>
    <property type="evidence" value="ECO:0007669"/>
    <property type="project" value="InterPro"/>
</dbReference>
<keyword evidence="3" id="KW-0964">Secreted</keyword>
<gene>
    <name evidence="12" type="ORF">NDU88_000266</name>
</gene>
<dbReference type="InterPro" id="IPR013694">
    <property type="entry name" value="VIT"/>
</dbReference>
<keyword evidence="7" id="KW-0325">Glycoprotein</keyword>
<sequence>MKSPRSAVLPLLLLQALLGPAAAAPLEAHPAQHGRMKRQSRAPKIELTIQSFRVETTIVSRYAVTKVRSVMVNPHPEAKEAMFDLDLPNTAFVSNFTLTINGKEYVAEVKERLQAKRIYDEARMQGRTAAHIGTRERETEKFRVLVNVEPEEEITFTLTYEELLQRHLGRYQHAVSIRPQQVVQNLTVEVTISERTGIEYVRVLPLRTSRLLTNNLRGEAELPPSTRVKKGTHCARVTFAPTPGEQAAYSRSGIMADFVVQYDVNAKDLAGDVQIYNGYFVHYFAPRGLPAVQKNVVFVIDVSGSMSGTKMKQTKKAMHVILGDLHQDDYFNLITFSDTVNVWKSGPSIQATPQNIKSAKDYVNRIEAEGWTDINAALLAAASVFNQTTPEWEKVKGKKKIPLLIFLTDGEPTSGVTSAGRILANARHAMGGNISLFGLAFGDDADYNLMRRLSLDNRGVARRIYEDADATLQLKGFYDEIASPLLYDIELAYLGNSVQDVTQTLFPNYFAGSELVVAGKVKSGVGDLQVRMTAKNYKDQVSFENDIPVTGNASEPAFGCSEDLEQIQGFVQRLWAYFTIQDLLLARIKANDTTARRLLTEKATNLSLKYNFVTPVTSMIVVKPEQEYRDKRLRGSTTAVPVTLLAPTHIAQVTMKASTAQTTSHLATTIARSKTTSSPRGTKPVVKPTRATVTTTTGKPGNPKTMPAPHTSGTKGNMGSTKGLLLTELVAVLPKTTPALSVPTVGPVVHTTKFLQEYDTTPPPSAEQHPHTASSVVPTIAKTAKVPFVFNPTSAMTQAPVATAVPSPEEHNQGLYNASARLTTTPHNATSAAVTQPGVDNAQATSVQTVPTSLTPTVLLSLPLLMPIEESELLGFSDRDMMFVESVNPPPVYSFLTTSADISEVSAVAGDYEDYSDFADVDQDYYVIGSAGAQTFTSSADGDPHFVVRLPSSEDKLCFTVDGRPGDILRLLSDPIAGVTVNGHLLGAPFKSGHEDRMRTYFNIITILVHRPRVNYIINITLDQVTLQSEGRLVLPTDQPTLLKKPNLAIKVSPSSNITIWIGRGLELMVLFHHYRHPTYLQLDHLGFYLVKAEALSASTRGLLGQFQSADMHITKGSTEDHPEGSTAATGALQRNNMAVPVTLVTKVLKDSSSHSHEGHCWLVKHGDVEAILDGAYSSYLAPHLLDM</sequence>
<dbReference type="Proteomes" id="UP001066276">
    <property type="component" value="Chromosome 10"/>
</dbReference>
<dbReference type="Gene3D" id="3.40.50.410">
    <property type="entry name" value="von Willebrand factor, type A domain"/>
    <property type="match status" value="1"/>
</dbReference>
<feature type="chain" id="PRO_5043462480" description="Inter-alpha-trypsin inhibitor heavy chain H6" evidence="9">
    <location>
        <begin position="24"/>
        <end position="1188"/>
    </location>
</feature>
<feature type="domain" description="VIT" evidence="11">
    <location>
        <begin position="33"/>
        <end position="162"/>
    </location>
</feature>
<feature type="signal peptide" evidence="9">
    <location>
        <begin position="1"/>
        <end position="23"/>
    </location>
</feature>
<dbReference type="Pfam" id="PF06668">
    <property type="entry name" value="ITI_HC_C"/>
    <property type="match status" value="1"/>
</dbReference>
<evidence type="ECO:0000256" key="4">
    <source>
        <dbReference type="ARBA" id="ARBA00022690"/>
    </source>
</evidence>
<name>A0AAV7LUZ2_PLEWA</name>
<comment type="similarity">
    <text evidence="2">Belongs to the ITIH family.</text>
</comment>
<dbReference type="PANTHER" id="PTHR10338">
    <property type="entry name" value="INTER-ALPHA-TRYPSIN INHIBITOR HEAVY CHAIN FAMILY MEMBER"/>
    <property type="match status" value="1"/>
</dbReference>
<dbReference type="GO" id="GO:0005576">
    <property type="term" value="C:extracellular region"/>
    <property type="evidence" value="ECO:0007669"/>
    <property type="project" value="UniProtKB-SubCell"/>
</dbReference>
<dbReference type="SMART" id="SM00327">
    <property type="entry name" value="VWA"/>
    <property type="match status" value="1"/>
</dbReference>
<dbReference type="EMBL" id="JANPWB010000014">
    <property type="protein sequence ID" value="KAJ1095096.1"/>
    <property type="molecule type" value="Genomic_DNA"/>
</dbReference>
<evidence type="ECO:0000259" key="10">
    <source>
        <dbReference type="PROSITE" id="PS50234"/>
    </source>
</evidence>
<evidence type="ECO:0000256" key="2">
    <source>
        <dbReference type="ARBA" id="ARBA00010158"/>
    </source>
</evidence>
<evidence type="ECO:0000259" key="11">
    <source>
        <dbReference type="PROSITE" id="PS51468"/>
    </source>
</evidence>
<keyword evidence="4" id="KW-0646">Protease inhibitor</keyword>
<dbReference type="InterPro" id="IPR036465">
    <property type="entry name" value="vWFA_dom_sf"/>
</dbReference>
<evidence type="ECO:0000256" key="8">
    <source>
        <dbReference type="SAM" id="MobiDB-lite"/>
    </source>
</evidence>
<dbReference type="InterPro" id="IPR050934">
    <property type="entry name" value="ITIH"/>
</dbReference>